<dbReference type="GO" id="GO:0051536">
    <property type="term" value="F:iron-sulfur cluster binding"/>
    <property type="evidence" value="ECO:0007669"/>
    <property type="project" value="UniProtKB-KW"/>
</dbReference>
<evidence type="ECO:0000256" key="4">
    <source>
        <dbReference type="ARBA" id="ARBA00023004"/>
    </source>
</evidence>
<dbReference type="SFLD" id="SFLDG01082">
    <property type="entry name" value="B12-binding_domain_containing"/>
    <property type="match status" value="1"/>
</dbReference>
<dbReference type="Gene3D" id="3.80.30.20">
    <property type="entry name" value="tm_1862 like domain"/>
    <property type="match status" value="1"/>
</dbReference>
<keyword evidence="5" id="KW-0411">Iron-sulfur</keyword>
<evidence type="ECO:0000256" key="5">
    <source>
        <dbReference type="ARBA" id="ARBA00023014"/>
    </source>
</evidence>
<comment type="caution">
    <text evidence="8">The sequence shown here is derived from an EMBL/GenBank/DDBJ whole genome shotgun (WGS) entry which is preliminary data.</text>
</comment>
<dbReference type="InterPro" id="IPR058240">
    <property type="entry name" value="rSAM_sf"/>
</dbReference>
<dbReference type="InterPro" id="IPR051198">
    <property type="entry name" value="BchE-like"/>
</dbReference>
<dbReference type="InterPro" id="IPR023404">
    <property type="entry name" value="rSAM_horseshoe"/>
</dbReference>
<keyword evidence="4" id="KW-0408">Iron</keyword>
<name>A0A1G2E006_9BACT</name>
<dbReference type="PROSITE" id="PS51918">
    <property type="entry name" value="RADICAL_SAM"/>
    <property type="match status" value="1"/>
</dbReference>
<dbReference type="STRING" id="1801663.A2175_01595"/>
<accession>A0A1G2E006</accession>
<dbReference type="SUPFAM" id="SSF102114">
    <property type="entry name" value="Radical SAM enzymes"/>
    <property type="match status" value="1"/>
</dbReference>
<dbReference type="Gene3D" id="3.40.50.280">
    <property type="entry name" value="Cobalamin-binding domain"/>
    <property type="match status" value="1"/>
</dbReference>
<keyword evidence="2" id="KW-0949">S-adenosyl-L-methionine</keyword>
<gene>
    <name evidence="8" type="ORF">A2175_01595</name>
</gene>
<feature type="domain" description="Radical SAM core" evidence="7">
    <location>
        <begin position="123"/>
        <end position="345"/>
    </location>
</feature>
<dbReference type="GO" id="GO:0003824">
    <property type="term" value="F:catalytic activity"/>
    <property type="evidence" value="ECO:0007669"/>
    <property type="project" value="InterPro"/>
</dbReference>
<feature type="domain" description="B12-binding" evidence="6">
    <location>
        <begin position="1"/>
        <end position="82"/>
    </location>
</feature>
<evidence type="ECO:0000259" key="6">
    <source>
        <dbReference type="PROSITE" id="PS51332"/>
    </source>
</evidence>
<proteinExistence type="predicted"/>
<dbReference type="Pfam" id="PF04055">
    <property type="entry name" value="Radical_SAM"/>
    <property type="match status" value="1"/>
</dbReference>
<dbReference type="PROSITE" id="PS51332">
    <property type="entry name" value="B12_BINDING"/>
    <property type="match status" value="1"/>
</dbReference>
<sequence length="439" mass="51235">MQKERPADVVGFYCGLTSTMERIWQLAKFYYERGIITIAGGWHAHYCPEETLNHHIDIVVHGDGEIAIQQILTVFKDVKPFNNIAGISFLDGTQVKTNSTNTISNMLEVDLDDLPFSDFGLLKYIKEIKVYPIGRIRGCRMNCEFCSVKGKPRWANSQRLFETVNLLVETRKAKSFFIVDDRLEEDREGTIEFFRLISEKYGNCLSFTVQSRLEASKDDELLDVMKAAGVGTVCIGYESPDKLDLKAMRKGYHQLSDIINWTEKWHQKGFRIHQMLIFGYPPKEKGESSSVKKMIKSFKTLIRATHPESLQVLHAVPLVGTDLRQRLEKERRLFPLEVVPWSKYDGNYICFLPDNMTLEEAQEIPMMLMNRFYDPMGWSRIVLRTIVFPVDYILRGWQKWHHGWYGDVVKYGGHLLITRWQRRQKIPDFLEKLKQYEAR</sequence>
<comment type="cofactor">
    <cofactor evidence="1">
        <name>[4Fe-4S] cluster</name>
        <dbReference type="ChEBI" id="CHEBI:49883"/>
    </cofactor>
</comment>
<dbReference type="InterPro" id="IPR006638">
    <property type="entry name" value="Elp3/MiaA/NifB-like_rSAM"/>
</dbReference>
<evidence type="ECO:0000256" key="2">
    <source>
        <dbReference type="ARBA" id="ARBA00022691"/>
    </source>
</evidence>
<dbReference type="InterPro" id="IPR006158">
    <property type="entry name" value="Cobalamin-bd"/>
</dbReference>
<dbReference type="SFLD" id="SFLDS00029">
    <property type="entry name" value="Radical_SAM"/>
    <property type="match status" value="1"/>
</dbReference>
<organism evidence="8 9">
    <name type="scientific">Candidatus Nealsonbacteria bacterium RBG_13_42_11</name>
    <dbReference type="NCBI Taxonomy" id="1801663"/>
    <lineage>
        <taxon>Bacteria</taxon>
        <taxon>Candidatus Nealsoniibacteriota</taxon>
    </lineage>
</organism>
<dbReference type="Proteomes" id="UP000176755">
    <property type="component" value="Unassembled WGS sequence"/>
</dbReference>
<reference evidence="8 9" key="1">
    <citation type="journal article" date="2016" name="Nat. Commun.">
        <title>Thousands of microbial genomes shed light on interconnected biogeochemical processes in an aquifer system.</title>
        <authorList>
            <person name="Anantharaman K."/>
            <person name="Brown C.T."/>
            <person name="Hug L.A."/>
            <person name="Sharon I."/>
            <person name="Castelle C.J."/>
            <person name="Probst A.J."/>
            <person name="Thomas B.C."/>
            <person name="Singh A."/>
            <person name="Wilkins M.J."/>
            <person name="Karaoz U."/>
            <person name="Brodie E.L."/>
            <person name="Williams K.H."/>
            <person name="Hubbard S.S."/>
            <person name="Banfield J.F."/>
        </authorList>
    </citation>
    <scope>NUCLEOTIDE SEQUENCE [LARGE SCALE GENOMIC DNA]</scope>
</reference>
<dbReference type="EMBL" id="MHLY01000003">
    <property type="protein sequence ID" value="OGZ19002.1"/>
    <property type="molecule type" value="Genomic_DNA"/>
</dbReference>
<dbReference type="AlphaFoldDB" id="A0A1G2E006"/>
<dbReference type="SMART" id="SM00729">
    <property type="entry name" value="Elp3"/>
    <property type="match status" value="1"/>
</dbReference>
<evidence type="ECO:0000259" key="7">
    <source>
        <dbReference type="PROSITE" id="PS51918"/>
    </source>
</evidence>
<evidence type="ECO:0000313" key="9">
    <source>
        <dbReference type="Proteomes" id="UP000176755"/>
    </source>
</evidence>
<evidence type="ECO:0000256" key="3">
    <source>
        <dbReference type="ARBA" id="ARBA00022723"/>
    </source>
</evidence>
<evidence type="ECO:0000313" key="8">
    <source>
        <dbReference type="EMBL" id="OGZ19002.1"/>
    </source>
</evidence>
<protein>
    <submittedName>
        <fullName evidence="8">Uncharacterized protein</fullName>
    </submittedName>
</protein>
<dbReference type="GO" id="GO:0031419">
    <property type="term" value="F:cobalamin binding"/>
    <property type="evidence" value="ECO:0007669"/>
    <property type="project" value="InterPro"/>
</dbReference>
<dbReference type="Pfam" id="PF02310">
    <property type="entry name" value="B12-binding"/>
    <property type="match status" value="1"/>
</dbReference>
<dbReference type="GO" id="GO:0046872">
    <property type="term" value="F:metal ion binding"/>
    <property type="evidence" value="ECO:0007669"/>
    <property type="project" value="UniProtKB-KW"/>
</dbReference>
<evidence type="ECO:0000256" key="1">
    <source>
        <dbReference type="ARBA" id="ARBA00001966"/>
    </source>
</evidence>
<dbReference type="InterPro" id="IPR007197">
    <property type="entry name" value="rSAM"/>
</dbReference>
<dbReference type="PANTHER" id="PTHR43409">
    <property type="entry name" value="ANAEROBIC MAGNESIUM-PROTOPORPHYRIN IX MONOMETHYL ESTER CYCLASE-RELATED"/>
    <property type="match status" value="1"/>
</dbReference>
<keyword evidence="3" id="KW-0479">Metal-binding</keyword>